<dbReference type="GO" id="GO:0006865">
    <property type="term" value="P:amino acid transport"/>
    <property type="evidence" value="ECO:0007669"/>
    <property type="project" value="UniProtKB-KW"/>
</dbReference>
<dbReference type="AlphaFoldDB" id="A0A370L9S1"/>
<evidence type="ECO:0000256" key="1">
    <source>
        <dbReference type="ARBA" id="ARBA00010062"/>
    </source>
</evidence>
<feature type="signal peptide" evidence="4">
    <location>
        <begin position="1"/>
        <end position="26"/>
    </location>
</feature>
<dbReference type="PANTHER" id="PTHR30483:SF6">
    <property type="entry name" value="PERIPLASMIC BINDING PROTEIN OF ABC TRANSPORTER FOR NATURAL AMINO ACIDS"/>
    <property type="match status" value="1"/>
</dbReference>
<gene>
    <name evidence="6" type="ORF">DWE98_05610</name>
</gene>
<dbReference type="InterPro" id="IPR051010">
    <property type="entry name" value="BCAA_transport"/>
</dbReference>
<feature type="domain" description="Leucine-binding protein" evidence="5">
    <location>
        <begin position="28"/>
        <end position="347"/>
    </location>
</feature>
<proteinExistence type="inferred from homology"/>
<organism evidence="6 7">
    <name type="scientific">Bosea caraganae</name>
    <dbReference type="NCBI Taxonomy" id="2763117"/>
    <lineage>
        <taxon>Bacteria</taxon>
        <taxon>Pseudomonadati</taxon>
        <taxon>Pseudomonadota</taxon>
        <taxon>Alphaproteobacteria</taxon>
        <taxon>Hyphomicrobiales</taxon>
        <taxon>Boseaceae</taxon>
        <taxon>Bosea</taxon>
    </lineage>
</organism>
<dbReference type="Gene3D" id="3.40.50.2300">
    <property type="match status" value="2"/>
</dbReference>
<keyword evidence="2 4" id="KW-0732">Signal</keyword>
<comment type="caution">
    <text evidence="6">The sequence shown here is derived from an EMBL/GenBank/DDBJ whole genome shotgun (WGS) entry which is preliminary data.</text>
</comment>
<protein>
    <submittedName>
        <fullName evidence="6">Amino acid ABC transporter substrate-binding protein</fullName>
    </submittedName>
</protein>
<evidence type="ECO:0000313" key="7">
    <source>
        <dbReference type="Proteomes" id="UP000255207"/>
    </source>
</evidence>
<keyword evidence="3" id="KW-0029">Amino-acid transport</keyword>
<dbReference type="SUPFAM" id="SSF53822">
    <property type="entry name" value="Periplasmic binding protein-like I"/>
    <property type="match status" value="1"/>
</dbReference>
<evidence type="ECO:0000256" key="4">
    <source>
        <dbReference type="SAM" id="SignalP"/>
    </source>
</evidence>
<accession>A0A370L9S1</accession>
<evidence type="ECO:0000256" key="3">
    <source>
        <dbReference type="ARBA" id="ARBA00022970"/>
    </source>
</evidence>
<reference evidence="7" key="1">
    <citation type="submission" date="2018-07" db="EMBL/GenBank/DDBJ databases">
        <authorList>
            <person name="Safronova V.I."/>
            <person name="Chirak E.R."/>
            <person name="Sazanova A.L."/>
        </authorList>
    </citation>
    <scope>NUCLEOTIDE SEQUENCE [LARGE SCALE GENOMIC DNA]</scope>
    <source>
        <strain evidence="7">RCAM04685</strain>
    </source>
</reference>
<evidence type="ECO:0000313" key="6">
    <source>
        <dbReference type="EMBL" id="RDJ28075.1"/>
    </source>
</evidence>
<sequence length="368" mass="38721">MPTCFTRLAAGAVSLLAIGLSGTASAQEIVIGAVLPLTGPAAPTGIEEQTGVQFAVDGINAAGGIRGRKVKVIYEDSQGKPDQGVLAFNRLVDLHSTPAIVTAFSSISLAMAPLATRKKVFVVNPAAQTNKLATASPYLVNTIPLVADEVAVMTKYAVAKLGKKAAIIYENAAAGIDARDDFKKAFVAAGGEILADEAVEFGQTNFRPTLLKVAAAKPDFVFIGITVGAPTMADQVAQVPGFPIAIGTTFNRPFSGFASTAGWFHTGIKSGIAPEAEAEFNNQFGTKEMGFFAREYANATQIIFKIIDSLIAKNIPVTGENIRTALFEIKNFDSPTAKIVFDSNTARREIEVLKLVPPGREVVETGTN</sequence>
<dbReference type="EMBL" id="QQTP01000002">
    <property type="protein sequence ID" value="RDJ28075.1"/>
    <property type="molecule type" value="Genomic_DNA"/>
</dbReference>
<name>A0A370L9S1_9HYPH</name>
<dbReference type="OrthoDB" id="9791590at2"/>
<dbReference type="InterPro" id="IPR028081">
    <property type="entry name" value="Leu-bd"/>
</dbReference>
<evidence type="ECO:0000256" key="2">
    <source>
        <dbReference type="ARBA" id="ARBA00022729"/>
    </source>
</evidence>
<dbReference type="Pfam" id="PF13458">
    <property type="entry name" value="Peripla_BP_6"/>
    <property type="match status" value="1"/>
</dbReference>
<dbReference type="InterPro" id="IPR028082">
    <property type="entry name" value="Peripla_BP_I"/>
</dbReference>
<dbReference type="PANTHER" id="PTHR30483">
    <property type="entry name" value="LEUCINE-SPECIFIC-BINDING PROTEIN"/>
    <property type="match status" value="1"/>
</dbReference>
<keyword evidence="3" id="KW-0813">Transport</keyword>
<feature type="chain" id="PRO_5030068522" evidence="4">
    <location>
        <begin position="27"/>
        <end position="368"/>
    </location>
</feature>
<dbReference type="Proteomes" id="UP000255207">
    <property type="component" value="Unassembled WGS sequence"/>
</dbReference>
<keyword evidence="7" id="KW-1185">Reference proteome</keyword>
<evidence type="ECO:0000259" key="5">
    <source>
        <dbReference type="Pfam" id="PF13458"/>
    </source>
</evidence>
<comment type="similarity">
    <text evidence="1">Belongs to the leucine-binding protein family.</text>
</comment>
<dbReference type="RefSeq" id="WP_114828200.1">
    <property type="nucleotide sequence ID" value="NZ_QQTO01000037.1"/>
</dbReference>